<dbReference type="AlphaFoldDB" id="A0A165XP20"/>
<evidence type="ECO:0000313" key="2">
    <source>
        <dbReference type="EMBL" id="KZP08746.1"/>
    </source>
</evidence>
<evidence type="ECO:0000313" key="1">
    <source>
        <dbReference type="EMBL" id="KZP08742.1"/>
    </source>
</evidence>
<evidence type="ECO:0000313" key="3">
    <source>
        <dbReference type="Proteomes" id="UP000076532"/>
    </source>
</evidence>
<organism evidence="1 3">
    <name type="scientific">Athelia psychrophila</name>
    <dbReference type="NCBI Taxonomy" id="1759441"/>
    <lineage>
        <taxon>Eukaryota</taxon>
        <taxon>Fungi</taxon>
        <taxon>Dikarya</taxon>
        <taxon>Basidiomycota</taxon>
        <taxon>Agaricomycotina</taxon>
        <taxon>Agaricomycetes</taxon>
        <taxon>Agaricomycetidae</taxon>
        <taxon>Atheliales</taxon>
        <taxon>Atheliaceae</taxon>
        <taxon>Athelia</taxon>
    </lineage>
</organism>
<reference evidence="1 3" key="1">
    <citation type="journal article" date="2016" name="Mol. Biol. Evol.">
        <title>Comparative Genomics of Early-Diverging Mushroom-Forming Fungi Provides Insights into the Origins of Lignocellulose Decay Capabilities.</title>
        <authorList>
            <person name="Nagy L.G."/>
            <person name="Riley R."/>
            <person name="Tritt A."/>
            <person name="Adam C."/>
            <person name="Daum C."/>
            <person name="Floudas D."/>
            <person name="Sun H."/>
            <person name="Yadav J.S."/>
            <person name="Pangilinan J."/>
            <person name="Larsson K.H."/>
            <person name="Matsuura K."/>
            <person name="Barry K."/>
            <person name="Labutti K."/>
            <person name="Kuo R."/>
            <person name="Ohm R.A."/>
            <person name="Bhattacharya S.S."/>
            <person name="Shirouzu T."/>
            <person name="Yoshinaga Y."/>
            <person name="Martin F.M."/>
            <person name="Grigoriev I.V."/>
            <person name="Hibbett D.S."/>
        </authorList>
    </citation>
    <scope>NUCLEOTIDE SEQUENCE [LARGE SCALE GENOMIC DNA]</scope>
    <source>
        <strain evidence="1 3">CBS 109695</strain>
    </source>
</reference>
<accession>A0A165XP20</accession>
<keyword evidence="3" id="KW-1185">Reference proteome</keyword>
<sequence>MAFDDLVGAAFEGRAQGADRYVLVIRSPSLRPPPLLASDDAVTNPQMRILPTTRTTSFILKVTTVRSAL</sequence>
<dbReference type="EMBL" id="KV417715">
    <property type="protein sequence ID" value="KZP08746.1"/>
    <property type="molecule type" value="Genomic_DNA"/>
</dbReference>
<name>A0A165XP20_9AGAM</name>
<protein>
    <submittedName>
        <fullName evidence="1">Uncharacterized protein</fullName>
    </submittedName>
</protein>
<proteinExistence type="predicted"/>
<gene>
    <name evidence="1" type="ORF">FIBSPDRAFT_964550</name>
    <name evidence="2" type="ORF">FIBSPDRAFT_964554</name>
</gene>
<dbReference type="Proteomes" id="UP000076532">
    <property type="component" value="Unassembled WGS sequence"/>
</dbReference>
<dbReference type="EMBL" id="KV417715">
    <property type="protein sequence ID" value="KZP08742.1"/>
    <property type="molecule type" value="Genomic_DNA"/>
</dbReference>